<dbReference type="GO" id="GO:0009002">
    <property type="term" value="F:serine-type D-Ala-D-Ala carboxypeptidase activity"/>
    <property type="evidence" value="ECO:0007669"/>
    <property type="project" value="InterPro"/>
</dbReference>
<feature type="transmembrane region" description="Helical" evidence="1">
    <location>
        <begin position="38"/>
        <end position="58"/>
    </location>
</feature>
<evidence type="ECO:0000259" key="2">
    <source>
        <dbReference type="Pfam" id="PF00768"/>
    </source>
</evidence>
<keyword evidence="1" id="KW-1133">Transmembrane helix</keyword>
<evidence type="ECO:0000256" key="1">
    <source>
        <dbReference type="SAM" id="Phobius"/>
    </source>
</evidence>
<name>A0A5F0D351_9MICO</name>
<comment type="caution">
    <text evidence="3">The sequence shown here is derived from an EMBL/GenBank/DDBJ whole genome shotgun (WGS) entry which is preliminary data.</text>
</comment>
<keyword evidence="1" id="KW-0812">Transmembrane</keyword>
<dbReference type="EMBL" id="SOFF01000030">
    <property type="protein sequence ID" value="TFB89115.1"/>
    <property type="molecule type" value="Genomic_DNA"/>
</dbReference>
<proteinExistence type="predicted"/>
<evidence type="ECO:0000313" key="4">
    <source>
        <dbReference type="Proteomes" id="UP000297654"/>
    </source>
</evidence>
<dbReference type="InterPro" id="IPR012338">
    <property type="entry name" value="Beta-lactam/transpept-like"/>
</dbReference>
<dbReference type="GO" id="GO:0006508">
    <property type="term" value="P:proteolysis"/>
    <property type="evidence" value="ECO:0007669"/>
    <property type="project" value="InterPro"/>
</dbReference>
<dbReference type="OrthoDB" id="5241551at2"/>
<dbReference type="Pfam" id="PF00768">
    <property type="entry name" value="Peptidase_S11"/>
    <property type="match status" value="1"/>
</dbReference>
<keyword evidence="1" id="KW-0472">Membrane</keyword>
<accession>A0A5F0D351</accession>
<feature type="domain" description="Peptidase S11 D-alanyl-D-alanine carboxypeptidase A N-terminal" evidence="2">
    <location>
        <begin position="100"/>
        <end position="308"/>
    </location>
</feature>
<keyword evidence="4" id="KW-1185">Reference proteome</keyword>
<keyword evidence="3" id="KW-0645">Protease</keyword>
<keyword evidence="3" id="KW-0378">Hydrolase</keyword>
<reference evidence="3 4" key="1">
    <citation type="submission" date="2019-03" db="EMBL/GenBank/DDBJ databases">
        <title>Genomics of glacier-inhabiting Cryobacterium strains.</title>
        <authorList>
            <person name="Liu Q."/>
            <person name="Xin Y.-H."/>
        </authorList>
    </citation>
    <scope>NUCLEOTIDE SEQUENCE [LARGE SCALE GENOMIC DNA]</scope>
    <source>
        <strain evidence="3 4">Hh15</strain>
    </source>
</reference>
<dbReference type="SUPFAM" id="SSF56601">
    <property type="entry name" value="beta-lactamase/transpeptidase-like"/>
    <property type="match status" value="1"/>
</dbReference>
<protein>
    <submittedName>
        <fullName evidence="3">D-alanyl-D-alanine carboxypeptidase</fullName>
    </submittedName>
</protein>
<organism evidence="3 4">
    <name type="scientific">Cryobacterium luteum</name>
    <dbReference type="NCBI Taxonomy" id="1424661"/>
    <lineage>
        <taxon>Bacteria</taxon>
        <taxon>Bacillati</taxon>
        <taxon>Actinomycetota</taxon>
        <taxon>Actinomycetes</taxon>
        <taxon>Micrococcales</taxon>
        <taxon>Microbacteriaceae</taxon>
        <taxon>Cryobacterium</taxon>
    </lineage>
</organism>
<keyword evidence="3" id="KW-0121">Carboxypeptidase</keyword>
<dbReference type="Proteomes" id="UP000297654">
    <property type="component" value="Unassembled WGS sequence"/>
</dbReference>
<evidence type="ECO:0000313" key="3">
    <source>
        <dbReference type="EMBL" id="TFB89115.1"/>
    </source>
</evidence>
<sequence>MLLGAATPRGAAGLLLRSCDSCLMDSTRSVRPVRRRRFIAAVVAVVVLGSAGYSTAALTQPMPTTTATLTAPVIETGAAAQIAWPSVGRGALGAVGFDGVLSSSGGEDPFPIASLAKMITSLVVLEHKPIVAGENGPDIHITDDDVQWLDDTIAENGSWAPVVSGSVFTQRQVLEAMMLPSANNYSKTLAIWAFGSVDAFLDATRTWLADNGLTGTTLTNTSGLGASNVSTTRDLVEIGKLALANPVLAGVVSEKTAILPNIGEIENLNSLLGTAGITGMKTGTDYDSGSCILFSAEVAVGATIITVVGAILGADTWRERNAALLDVLASVPPAFERVQLVTAGDRVGAYSPEWINGAMNNSDVVAGTDASALVWKGTTVTATATALSLEDGLTGSTVGSLEFTLSAASQDQGTSIRVPLTLAADITPATAWHRLTNPAL</sequence>
<gene>
    <name evidence="3" type="ORF">E3O10_09470</name>
</gene>
<dbReference type="AlphaFoldDB" id="A0A5F0D351"/>
<dbReference type="InterPro" id="IPR001967">
    <property type="entry name" value="Peptidase_S11_N"/>
</dbReference>
<dbReference type="Gene3D" id="3.40.710.10">
    <property type="entry name" value="DD-peptidase/beta-lactamase superfamily"/>
    <property type="match status" value="1"/>
</dbReference>